<dbReference type="InterPro" id="IPR050459">
    <property type="entry name" value="WD_repeat_RBAP46/RBAP48/MSI1"/>
</dbReference>
<keyword evidence="1" id="KW-0853">WD repeat</keyword>
<reference evidence="4" key="1">
    <citation type="submission" date="2022-04" db="EMBL/GenBank/DDBJ databases">
        <title>Carnegiea gigantea Genome sequencing and assembly v2.</title>
        <authorList>
            <person name="Copetti D."/>
            <person name="Sanderson M.J."/>
            <person name="Burquez A."/>
            <person name="Wojciechowski M.F."/>
        </authorList>
    </citation>
    <scope>NUCLEOTIDE SEQUENCE</scope>
    <source>
        <strain evidence="4">SGP5-SGP5p</strain>
        <tissue evidence="4">Aerial part</tissue>
    </source>
</reference>
<gene>
    <name evidence="4" type="ORF">Cgig2_003849</name>
</gene>
<dbReference type="Proteomes" id="UP001153076">
    <property type="component" value="Unassembled WGS sequence"/>
</dbReference>
<comment type="caution">
    <text evidence="4">The sequence shown here is derived from an EMBL/GenBank/DDBJ whole genome shotgun (WGS) entry which is preliminary data.</text>
</comment>
<dbReference type="InterPro" id="IPR015943">
    <property type="entry name" value="WD40/YVTN_repeat-like_dom_sf"/>
</dbReference>
<sequence>MNHLNHLDEEEENGGSWREIRGKQEAKVKAIENENGTDGGKKRVVGAENSFCSKDLSVFFYPFGADVGKKRERGLRAPNAPPGLFFQHAGHRDKVVDFHWNAYDPWTIVSVSDDCDSSGGGGTLQIWRMSDLIYRPEEEVLAELEQFKSHVATCASKS</sequence>
<evidence type="ECO:0000256" key="2">
    <source>
        <dbReference type="ARBA" id="ARBA00022737"/>
    </source>
</evidence>
<proteinExistence type="predicted"/>
<evidence type="ECO:0000313" key="5">
    <source>
        <dbReference type="Proteomes" id="UP001153076"/>
    </source>
</evidence>
<dbReference type="OrthoDB" id="427795at2759"/>
<organism evidence="4 5">
    <name type="scientific">Carnegiea gigantea</name>
    <dbReference type="NCBI Taxonomy" id="171969"/>
    <lineage>
        <taxon>Eukaryota</taxon>
        <taxon>Viridiplantae</taxon>
        <taxon>Streptophyta</taxon>
        <taxon>Embryophyta</taxon>
        <taxon>Tracheophyta</taxon>
        <taxon>Spermatophyta</taxon>
        <taxon>Magnoliopsida</taxon>
        <taxon>eudicotyledons</taxon>
        <taxon>Gunneridae</taxon>
        <taxon>Pentapetalae</taxon>
        <taxon>Caryophyllales</taxon>
        <taxon>Cactineae</taxon>
        <taxon>Cactaceae</taxon>
        <taxon>Cactoideae</taxon>
        <taxon>Echinocereeae</taxon>
        <taxon>Carnegiea</taxon>
    </lineage>
</organism>
<evidence type="ECO:0000256" key="3">
    <source>
        <dbReference type="SAM" id="MobiDB-lite"/>
    </source>
</evidence>
<dbReference type="AlphaFoldDB" id="A0A9Q1GVD1"/>
<evidence type="ECO:0000256" key="1">
    <source>
        <dbReference type="ARBA" id="ARBA00022574"/>
    </source>
</evidence>
<protein>
    <submittedName>
        <fullName evidence="4">Uncharacterized protein</fullName>
    </submittedName>
</protein>
<name>A0A9Q1GVD1_9CARY</name>
<keyword evidence="2" id="KW-0677">Repeat</keyword>
<keyword evidence="5" id="KW-1185">Reference proteome</keyword>
<dbReference type="PANTHER" id="PTHR22850">
    <property type="entry name" value="WD40 REPEAT FAMILY"/>
    <property type="match status" value="1"/>
</dbReference>
<dbReference type="Gene3D" id="2.130.10.10">
    <property type="entry name" value="YVTN repeat-like/Quinoprotein amine dehydrogenase"/>
    <property type="match status" value="1"/>
</dbReference>
<feature type="region of interest" description="Disordered" evidence="3">
    <location>
        <begin position="1"/>
        <end position="25"/>
    </location>
</feature>
<dbReference type="EMBL" id="JAKOGI010001331">
    <property type="protein sequence ID" value="KAJ8426224.1"/>
    <property type="molecule type" value="Genomic_DNA"/>
</dbReference>
<evidence type="ECO:0000313" key="4">
    <source>
        <dbReference type="EMBL" id="KAJ8426224.1"/>
    </source>
</evidence>
<accession>A0A9Q1GVD1</accession>